<dbReference type="CDD" id="cd17321">
    <property type="entry name" value="MFS_MMR_MDR_like"/>
    <property type="match status" value="1"/>
</dbReference>
<evidence type="ECO:0000256" key="8">
    <source>
        <dbReference type="SAM" id="Phobius"/>
    </source>
</evidence>
<keyword evidence="7 8" id="KW-0472">Membrane</keyword>
<name>A0ABW5IGN8_9BACT</name>
<dbReference type="Proteomes" id="UP001597544">
    <property type="component" value="Unassembled WGS sequence"/>
</dbReference>
<proteinExistence type="inferred from homology"/>
<dbReference type="Gene3D" id="1.20.1250.20">
    <property type="entry name" value="MFS general substrate transporter like domains"/>
    <property type="match status" value="1"/>
</dbReference>
<evidence type="ECO:0000256" key="1">
    <source>
        <dbReference type="ARBA" id="ARBA00004651"/>
    </source>
</evidence>
<feature type="domain" description="Major facilitator superfamily (MFS) profile" evidence="9">
    <location>
        <begin position="16"/>
        <end position="511"/>
    </location>
</feature>
<dbReference type="Pfam" id="PF07690">
    <property type="entry name" value="MFS_1"/>
    <property type="match status" value="1"/>
</dbReference>
<dbReference type="RefSeq" id="WP_377503278.1">
    <property type="nucleotide sequence ID" value="NZ_JBHULU010000003.1"/>
</dbReference>
<dbReference type="NCBIfam" id="TIGR00711">
    <property type="entry name" value="efflux_EmrB"/>
    <property type="match status" value="1"/>
</dbReference>
<evidence type="ECO:0000259" key="9">
    <source>
        <dbReference type="PROSITE" id="PS50850"/>
    </source>
</evidence>
<feature type="transmembrane region" description="Helical" evidence="8">
    <location>
        <begin position="114"/>
        <end position="132"/>
    </location>
</feature>
<evidence type="ECO:0000256" key="4">
    <source>
        <dbReference type="ARBA" id="ARBA00022475"/>
    </source>
</evidence>
<feature type="transmembrane region" description="Helical" evidence="8">
    <location>
        <begin position="272"/>
        <end position="296"/>
    </location>
</feature>
<dbReference type="InterPro" id="IPR004638">
    <property type="entry name" value="EmrB-like"/>
</dbReference>
<keyword evidence="11" id="KW-1185">Reference proteome</keyword>
<evidence type="ECO:0000313" key="10">
    <source>
        <dbReference type="EMBL" id="MFD2512816.1"/>
    </source>
</evidence>
<evidence type="ECO:0000313" key="11">
    <source>
        <dbReference type="Proteomes" id="UP001597544"/>
    </source>
</evidence>
<feature type="transmembrane region" description="Helical" evidence="8">
    <location>
        <begin position="302"/>
        <end position="320"/>
    </location>
</feature>
<feature type="transmembrane region" description="Helical" evidence="8">
    <location>
        <begin position="411"/>
        <end position="429"/>
    </location>
</feature>
<dbReference type="PANTHER" id="PTHR42718">
    <property type="entry name" value="MAJOR FACILITATOR SUPERFAMILY MULTIDRUG TRANSPORTER MFSC"/>
    <property type="match status" value="1"/>
</dbReference>
<dbReference type="PROSITE" id="PS50850">
    <property type="entry name" value="MFS"/>
    <property type="match status" value="1"/>
</dbReference>
<feature type="transmembrane region" description="Helical" evidence="8">
    <location>
        <begin position="52"/>
        <end position="70"/>
    </location>
</feature>
<comment type="subcellular location">
    <subcellularLocation>
        <location evidence="1">Cell membrane</location>
        <topology evidence="1">Multi-pass membrane protein</topology>
    </subcellularLocation>
</comment>
<reference evidence="11" key="1">
    <citation type="journal article" date="2019" name="Int. J. Syst. Evol. Microbiol.">
        <title>The Global Catalogue of Microorganisms (GCM) 10K type strain sequencing project: providing services to taxonomists for standard genome sequencing and annotation.</title>
        <authorList>
            <consortium name="The Broad Institute Genomics Platform"/>
            <consortium name="The Broad Institute Genome Sequencing Center for Infectious Disease"/>
            <person name="Wu L."/>
            <person name="Ma J."/>
        </authorList>
    </citation>
    <scope>NUCLEOTIDE SEQUENCE [LARGE SCALE GENOMIC DNA]</scope>
    <source>
        <strain evidence="11">KCTC 42498</strain>
    </source>
</reference>
<evidence type="ECO:0000256" key="5">
    <source>
        <dbReference type="ARBA" id="ARBA00022692"/>
    </source>
</evidence>
<keyword evidence="6 8" id="KW-1133">Transmembrane helix</keyword>
<dbReference type="InterPro" id="IPR036259">
    <property type="entry name" value="MFS_trans_sf"/>
</dbReference>
<feature type="transmembrane region" description="Helical" evidence="8">
    <location>
        <begin position="487"/>
        <end position="507"/>
    </location>
</feature>
<dbReference type="Gene3D" id="1.20.1720.10">
    <property type="entry name" value="Multidrug resistance protein D"/>
    <property type="match status" value="1"/>
</dbReference>
<comment type="caution">
    <text evidence="10">The sequence shown here is derived from an EMBL/GenBank/DDBJ whole genome shotgun (WGS) entry which is preliminary data.</text>
</comment>
<feature type="transmembrane region" description="Helical" evidence="8">
    <location>
        <begin position="168"/>
        <end position="190"/>
    </location>
</feature>
<protein>
    <submittedName>
        <fullName evidence="10">MFS transporter</fullName>
    </submittedName>
</protein>
<dbReference type="SUPFAM" id="SSF103473">
    <property type="entry name" value="MFS general substrate transporter"/>
    <property type="match status" value="1"/>
</dbReference>
<feature type="transmembrane region" description="Helical" evidence="8">
    <location>
        <begin position="202"/>
        <end position="222"/>
    </location>
</feature>
<evidence type="ECO:0000256" key="6">
    <source>
        <dbReference type="ARBA" id="ARBA00022989"/>
    </source>
</evidence>
<feature type="transmembrane region" description="Helical" evidence="8">
    <location>
        <begin position="82"/>
        <end position="108"/>
    </location>
</feature>
<feature type="transmembrane region" description="Helical" evidence="8">
    <location>
        <begin position="332"/>
        <end position="354"/>
    </location>
</feature>
<feature type="transmembrane region" description="Helical" evidence="8">
    <location>
        <begin position="228"/>
        <end position="251"/>
    </location>
</feature>
<sequence>MGTTASDQRRMTGKWVLVSATTASAMAFIDGSALNVVLPSLQKDLGATATDLLWIINAYLLFLAALILPGGTLGDRIGRKKVFMWGISLFVLASLSCGLAPSATWLIVSRGAQGIGGALMVPGSLSVISAYFQKEERGKAIGTWSAVTTMVTVIGPALGGFLADLGWWRAIFFLNLPLGLLSLLSLYYKVPESKDEEANKSIDWTGAALIVVGLGSITFAFISAPEYGWKSSIVLATLLTGITCLVFFVWVEKRLQYPMVPLKLFRNRTFTGANLITLLLYGALNMALFLLVLNLVQVQEYSQLQAGLATLPFGLMLILFSRKMGALAARYGPKWFLVAGSFLAGISFILLGMVDMALGFERYWTSYLPGVLVLGIGMAVTVAPLTTAVMSSVEDRFVGTASGVNNAVSRAAGVLSIAILGAVAVASFTNEVKESIHNMALSAAVQVEVLKETENLGAATVPKNVGAAQKEVLRKVFDTAFVEAYELVLFACAALAFGAAIAAFFIIPSSSHVKDEVELR</sequence>
<dbReference type="InterPro" id="IPR011701">
    <property type="entry name" value="MFS"/>
</dbReference>
<keyword evidence="5 8" id="KW-0812">Transmembrane</keyword>
<gene>
    <name evidence="10" type="ORF">ACFSRY_02950</name>
</gene>
<dbReference type="PANTHER" id="PTHR42718:SF9">
    <property type="entry name" value="MAJOR FACILITATOR SUPERFAMILY MULTIDRUG TRANSPORTER MFSC"/>
    <property type="match status" value="1"/>
</dbReference>
<organism evidence="10 11">
    <name type="scientific">Pontibacter locisalis</name>
    <dbReference type="NCBI Taxonomy" id="1719035"/>
    <lineage>
        <taxon>Bacteria</taxon>
        <taxon>Pseudomonadati</taxon>
        <taxon>Bacteroidota</taxon>
        <taxon>Cytophagia</taxon>
        <taxon>Cytophagales</taxon>
        <taxon>Hymenobacteraceae</taxon>
        <taxon>Pontibacter</taxon>
    </lineage>
</organism>
<evidence type="ECO:0000256" key="2">
    <source>
        <dbReference type="ARBA" id="ARBA00008537"/>
    </source>
</evidence>
<keyword evidence="4" id="KW-1003">Cell membrane</keyword>
<evidence type="ECO:0000256" key="7">
    <source>
        <dbReference type="ARBA" id="ARBA00023136"/>
    </source>
</evidence>
<feature type="transmembrane region" description="Helical" evidence="8">
    <location>
        <begin position="366"/>
        <end position="390"/>
    </location>
</feature>
<feature type="transmembrane region" description="Helical" evidence="8">
    <location>
        <begin position="12"/>
        <end position="32"/>
    </location>
</feature>
<accession>A0ABW5IGN8</accession>
<comment type="similarity">
    <text evidence="2">Belongs to the major facilitator superfamily. EmrB family.</text>
</comment>
<keyword evidence="3" id="KW-0813">Transport</keyword>
<dbReference type="EMBL" id="JBHULU010000003">
    <property type="protein sequence ID" value="MFD2512816.1"/>
    <property type="molecule type" value="Genomic_DNA"/>
</dbReference>
<evidence type="ECO:0000256" key="3">
    <source>
        <dbReference type="ARBA" id="ARBA00022448"/>
    </source>
</evidence>
<feature type="transmembrane region" description="Helical" evidence="8">
    <location>
        <begin position="144"/>
        <end position="162"/>
    </location>
</feature>
<dbReference type="InterPro" id="IPR020846">
    <property type="entry name" value="MFS_dom"/>
</dbReference>